<feature type="region of interest" description="Disordered" evidence="1">
    <location>
        <begin position="33"/>
        <end position="92"/>
    </location>
</feature>
<sequence>MALNQAIRRAASRVVPLAIRASTGSQRYHHLSSARDFGLGARGKPNPMRSAPSDHRSNYDPVIKRRLRRAAQSSSAGEPKNSNNSSNKASSVPVYDKTVYDEDIFDGLSGLKSKSAASTVRFEDDVFVTFRHHQPATGASPAAMNEENRRSNVNPLFSDVFDGQPKKINTQKIHSAYETLSPPENSFDVPSFYTRQLTSALLISTCSAHSHLHRDSPALKLSCSNCTSQPNLPLLPSHSHDTLFEINLCRRFH</sequence>
<evidence type="ECO:0000313" key="3">
    <source>
        <dbReference type="Proteomes" id="UP000653305"/>
    </source>
</evidence>
<accession>A0A830D7C5</accession>
<evidence type="ECO:0000313" key="2">
    <source>
        <dbReference type="EMBL" id="GFQ03036.1"/>
    </source>
</evidence>
<organism evidence="2 3">
    <name type="scientific">Phtheirospermum japonicum</name>
    <dbReference type="NCBI Taxonomy" id="374723"/>
    <lineage>
        <taxon>Eukaryota</taxon>
        <taxon>Viridiplantae</taxon>
        <taxon>Streptophyta</taxon>
        <taxon>Embryophyta</taxon>
        <taxon>Tracheophyta</taxon>
        <taxon>Spermatophyta</taxon>
        <taxon>Magnoliopsida</taxon>
        <taxon>eudicotyledons</taxon>
        <taxon>Gunneridae</taxon>
        <taxon>Pentapetalae</taxon>
        <taxon>asterids</taxon>
        <taxon>lamiids</taxon>
        <taxon>Lamiales</taxon>
        <taxon>Orobanchaceae</taxon>
        <taxon>Orobanchaceae incertae sedis</taxon>
        <taxon>Phtheirospermum</taxon>
    </lineage>
</organism>
<evidence type="ECO:0000256" key="1">
    <source>
        <dbReference type="SAM" id="MobiDB-lite"/>
    </source>
</evidence>
<comment type="caution">
    <text evidence="2">The sequence shown here is derived from an EMBL/GenBank/DDBJ whole genome shotgun (WGS) entry which is preliminary data.</text>
</comment>
<dbReference type="OrthoDB" id="1749992at2759"/>
<keyword evidence="3" id="KW-1185">Reference proteome</keyword>
<dbReference type="AlphaFoldDB" id="A0A830D7C5"/>
<dbReference type="EMBL" id="BMAC01000795">
    <property type="protein sequence ID" value="GFQ03036.1"/>
    <property type="molecule type" value="Genomic_DNA"/>
</dbReference>
<name>A0A830D7C5_9LAMI</name>
<protein>
    <submittedName>
        <fullName evidence="2">Uncharacterized protein</fullName>
    </submittedName>
</protein>
<dbReference type="Proteomes" id="UP000653305">
    <property type="component" value="Unassembled WGS sequence"/>
</dbReference>
<proteinExistence type="predicted"/>
<reference evidence="2" key="1">
    <citation type="submission" date="2020-07" db="EMBL/GenBank/DDBJ databases">
        <title>Ethylene signaling mediates host invasion by parasitic plants.</title>
        <authorList>
            <person name="Yoshida S."/>
        </authorList>
    </citation>
    <scope>NUCLEOTIDE SEQUENCE</scope>
    <source>
        <strain evidence="2">Okayama</strain>
    </source>
</reference>
<gene>
    <name evidence="2" type="ORF">PHJA_002447400</name>
</gene>
<feature type="compositionally biased region" description="Low complexity" evidence="1">
    <location>
        <begin position="70"/>
        <end position="91"/>
    </location>
</feature>